<dbReference type="InterPro" id="IPR014710">
    <property type="entry name" value="RmlC-like_jellyroll"/>
</dbReference>
<dbReference type="InterPro" id="IPR000595">
    <property type="entry name" value="cNMP-bd_dom"/>
</dbReference>
<gene>
    <name evidence="6" type="ordered locus">Deipe_3882</name>
</gene>
<evidence type="ECO:0000313" key="6">
    <source>
        <dbReference type="EMBL" id="AFZ69297.1"/>
    </source>
</evidence>
<dbReference type="InterPro" id="IPR018490">
    <property type="entry name" value="cNMP-bd_dom_sf"/>
</dbReference>
<keyword evidence="7" id="KW-1185">Reference proteome</keyword>
<sequence length="261" mass="28722">MNVNEKLLTLLATSAQAARAPHVWTVIQPNWGEPLSGENRQLVHTICPPQPFKRGEYVFRRGDPAQHVRIILQGLVKLSVCDGNGEDQTLLLCGPGDIIGENYLIDATCCEADALCLSDTLMCLITHEKFLEMVACVPEAILRFAAVLAKHNADLQQRLRETAHCATTRVAWTFVDLARRFGTPGHSGLYRLRLGVSQADIAGLANTTRVTTTEVISQLREQNLLHGTRGRYLVDVTGLEQLLHGAPLETNETRPVTSLPT</sequence>
<feature type="domain" description="HTH crp-type" evidence="5">
    <location>
        <begin position="164"/>
        <end position="240"/>
    </location>
</feature>
<dbReference type="PATRIC" id="fig|937777.3.peg.3895"/>
<dbReference type="RefSeq" id="WP_015231199.1">
    <property type="nucleotide sequence ID" value="NC_019789.1"/>
</dbReference>
<dbReference type="AlphaFoldDB" id="L0A7Y6"/>
<proteinExistence type="predicted"/>
<dbReference type="KEGG" id="dpd:Deipe_3882"/>
<name>L0A7Y6_DEIPD</name>
<evidence type="ECO:0000256" key="3">
    <source>
        <dbReference type="ARBA" id="ARBA00023163"/>
    </source>
</evidence>
<dbReference type="PANTHER" id="PTHR24567:SF26">
    <property type="entry name" value="REGULATORY PROTEIN YEIL"/>
    <property type="match status" value="1"/>
</dbReference>
<dbReference type="InterPro" id="IPR012318">
    <property type="entry name" value="HTH_CRP"/>
</dbReference>
<evidence type="ECO:0000259" key="5">
    <source>
        <dbReference type="PROSITE" id="PS51063"/>
    </source>
</evidence>
<evidence type="ECO:0000256" key="1">
    <source>
        <dbReference type="ARBA" id="ARBA00023015"/>
    </source>
</evidence>
<keyword evidence="2" id="KW-0238">DNA-binding</keyword>
<evidence type="ECO:0000313" key="7">
    <source>
        <dbReference type="Proteomes" id="UP000010467"/>
    </source>
</evidence>
<dbReference type="GO" id="GO:0005829">
    <property type="term" value="C:cytosol"/>
    <property type="evidence" value="ECO:0007669"/>
    <property type="project" value="TreeGrafter"/>
</dbReference>
<feature type="domain" description="Cyclic nucleotide-binding" evidence="4">
    <location>
        <begin position="52"/>
        <end position="134"/>
    </location>
</feature>
<evidence type="ECO:0000256" key="2">
    <source>
        <dbReference type="ARBA" id="ARBA00023125"/>
    </source>
</evidence>
<dbReference type="InterPro" id="IPR050397">
    <property type="entry name" value="Env_Response_Regulators"/>
</dbReference>
<dbReference type="GO" id="GO:0003700">
    <property type="term" value="F:DNA-binding transcription factor activity"/>
    <property type="evidence" value="ECO:0007669"/>
    <property type="project" value="TreeGrafter"/>
</dbReference>
<organism evidence="6 7">
    <name type="scientific">Deinococcus peraridilitoris (strain DSM 19664 / LMG 22246 / CIP 109416 / KR-200)</name>
    <dbReference type="NCBI Taxonomy" id="937777"/>
    <lineage>
        <taxon>Bacteria</taxon>
        <taxon>Thermotogati</taxon>
        <taxon>Deinococcota</taxon>
        <taxon>Deinococci</taxon>
        <taxon>Deinococcales</taxon>
        <taxon>Deinococcaceae</taxon>
        <taxon>Deinococcus</taxon>
    </lineage>
</organism>
<keyword evidence="3" id="KW-0804">Transcription</keyword>
<dbReference type="Pfam" id="PF13545">
    <property type="entry name" value="HTH_Crp_2"/>
    <property type="match status" value="1"/>
</dbReference>
<protein>
    <submittedName>
        <fullName evidence="6">cAMP-binding protein</fullName>
    </submittedName>
</protein>
<geneLocation type="plasmid" evidence="6 7">
    <name>pDEIPE01</name>
</geneLocation>
<dbReference type="Pfam" id="PF00027">
    <property type="entry name" value="cNMP_binding"/>
    <property type="match status" value="1"/>
</dbReference>
<dbReference type="PROSITE" id="PS50042">
    <property type="entry name" value="CNMP_BINDING_3"/>
    <property type="match status" value="1"/>
</dbReference>
<dbReference type="SUPFAM" id="SSF46785">
    <property type="entry name" value="Winged helix' DNA-binding domain"/>
    <property type="match status" value="1"/>
</dbReference>
<keyword evidence="1" id="KW-0805">Transcription regulation</keyword>
<dbReference type="Gene3D" id="2.60.120.10">
    <property type="entry name" value="Jelly Rolls"/>
    <property type="match status" value="1"/>
</dbReference>
<reference evidence="7" key="1">
    <citation type="submission" date="2012-03" db="EMBL/GenBank/DDBJ databases">
        <title>Complete sequence of plasmid 1 of Deinococcus peraridilitoris DSM 19664.</title>
        <authorList>
            <person name="Lucas S."/>
            <person name="Copeland A."/>
            <person name="Lapidus A."/>
            <person name="Glavina del Rio T."/>
            <person name="Dalin E."/>
            <person name="Tice H."/>
            <person name="Bruce D."/>
            <person name="Goodwin L."/>
            <person name="Pitluck S."/>
            <person name="Peters L."/>
            <person name="Mikhailova N."/>
            <person name="Lu M."/>
            <person name="Kyrpides N."/>
            <person name="Mavromatis K."/>
            <person name="Ivanova N."/>
            <person name="Brettin T."/>
            <person name="Detter J.C."/>
            <person name="Han C."/>
            <person name="Larimer F."/>
            <person name="Land M."/>
            <person name="Hauser L."/>
            <person name="Markowitz V."/>
            <person name="Cheng J.-F."/>
            <person name="Hugenholtz P."/>
            <person name="Woyke T."/>
            <person name="Wu D."/>
            <person name="Pukall R."/>
            <person name="Steenblock K."/>
            <person name="Brambilla E."/>
            <person name="Klenk H.-P."/>
            <person name="Eisen J.A."/>
        </authorList>
    </citation>
    <scope>NUCLEOTIDE SEQUENCE [LARGE SCALE GENOMIC DNA]</scope>
    <source>
        <strain evidence="7">DSM 19664 / LMG 22246 / CIP 109416 / KR-200</strain>
        <plasmid evidence="7">Plasmid pDEIPE01</plasmid>
    </source>
</reference>
<dbReference type="PANTHER" id="PTHR24567">
    <property type="entry name" value="CRP FAMILY TRANSCRIPTIONAL REGULATORY PROTEIN"/>
    <property type="match status" value="1"/>
</dbReference>
<dbReference type="SMART" id="SM00100">
    <property type="entry name" value="cNMP"/>
    <property type="match status" value="1"/>
</dbReference>
<dbReference type="GO" id="GO:0003677">
    <property type="term" value="F:DNA binding"/>
    <property type="evidence" value="ECO:0007669"/>
    <property type="project" value="UniProtKB-KW"/>
</dbReference>
<dbReference type="OrthoDB" id="9810708at2"/>
<evidence type="ECO:0000259" key="4">
    <source>
        <dbReference type="PROSITE" id="PS50042"/>
    </source>
</evidence>
<dbReference type="Proteomes" id="UP000010467">
    <property type="component" value="Plasmid pDEIPE01"/>
</dbReference>
<accession>L0A7Y6</accession>
<keyword evidence="6" id="KW-0614">Plasmid</keyword>
<dbReference type="HOGENOM" id="CLU_075053_3_1_0"/>
<dbReference type="EMBL" id="CP003383">
    <property type="protein sequence ID" value="AFZ69297.1"/>
    <property type="molecule type" value="Genomic_DNA"/>
</dbReference>
<dbReference type="CDD" id="cd00038">
    <property type="entry name" value="CAP_ED"/>
    <property type="match status" value="1"/>
</dbReference>
<dbReference type="InterPro" id="IPR036390">
    <property type="entry name" value="WH_DNA-bd_sf"/>
</dbReference>
<dbReference type="PROSITE" id="PS51063">
    <property type="entry name" value="HTH_CRP_2"/>
    <property type="match status" value="1"/>
</dbReference>
<dbReference type="SUPFAM" id="SSF51206">
    <property type="entry name" value="cAMP-binding domain-like"/>
    <property type="match status" value="1"/>
</dbReference>